<dbReference type="PROSITE" id="PS51457">
    <property type="entry name" value="BEN"/>
    <property type="match status" value="1"/>
</dbReference>
<dbReference type="Gene3D" id="1.10.10.2590">
    <property type="entry name" value="BEN domain"/>
    <property type="match status" value="1"/>
</dbReference>
<dbReference type="AlphaFoldDB" id="A0A834XZU3"/>
<evidence type="ECO:0000313" key="3">
    <source>
        <dbReference type="Proteomes" id="UP000639338"/>
    </source>
</evidence>
<name>A0A834XZU3_APHGI</name>
<dbReference type="SMART" id="SM01025">
    <property type="entry name" value="BEN"/>
    <property type="match status" value="1"/>
</dbReference>
<accession>A0A834XZU3</accession>
<dbReference type="GO" id="GO:0003677">
    <property type="term" value="F:DNA binding"/>
    <property type="evidence" value="ECO:0007669"/>
    <property type="project" value="InterPro"/>
</dbReference>
<organism evidence="2 3">
    <name type="scientific">Aphidius gifuensis</name>
    <name type="common">Parasitoid wasp</name>
    <dbReference type="NCBI Taxonomy" id="684658"/>
    <lineage>
        <taxon>Eukaryota</taxon>
        <taxon>Metazoa</taxon>
        <taxon>Ecdysozoa</taxon>
        <taxon>Arthropoda</taxon>
        <taxon>Hexapoda</taxon>
        <taxon>Insecta</taxon>
        <taxon>Pterygota</taxon>
        <taxon>Neoptera</taxon>
        <taxon>Endopterygota</taxon>
        <taxon>Hymenoptera</taxon>
        <taxon>Apocrita</taxon>
        <taxon>Ichneumonoidea</taxon>
        <taxon>Braconidae</taxon>
        <taxon>Aphidiinae</taxon>
        <taxon>Aphidius</taxon>
    </lineage>
</organism>
<dbReference type="OrthoDB" id="7700372at2759"/>
<dbReference type="InterPro" id="IPR018379">
    <property type="entry name" value="BEN_domain"/>
</dbReference>
<evidence type="ECO:0000313" key="2">
    <source>
        <dbReference type="EMBL" id="KAF7994239.1"/>
    </source>
</evidence>
<dbReference type="Proteomes" id="UP000639338">
    <property type="component" value="Unassembled WGS sequence"/>
</dbReference>
<sequence>MPKAYLALVKWVGGKYKDSFTPGVPVSWIENFDRKKFDNYNKDNDEIIYTVEWKEKKIFKKYKVNVIMISDKMSELENKIKILDGDVSPKALKPNTLAQYYLKKQKLFDDDENEKENDISQQKKKSTKYDIYNCYCLIVYYIVFLKIEIGQPGSDVTVTDLQWTTAISRGSYKFMSTSLVMSLFPMNVLLKSNYKGGKCKIKKDETPQKLTALDTRIVDAIKYSVQRKFKNTFTLVGFGQAINSKLHKLRSTQNQSKEPSDQDDI</sequence>
<proteinExistence type="predicted"/>
<protein>
    <recommendedName>
        <fullName evidence="1">BEN domain-containing protein</fullName>
    </recommendedName>
</protein>
<reference evidence="2 3" key="1">
    <citation type="submission" date="2020-08" db="EMBL/GenBank/DDBJ databases">
        <title>Aphidius gifuensis genome sequencing and assembly.</title>
        <authorList>
            <person name="Du Z."/>
        </authorList>
    </citation>
    <scope>NUCLEOTIDE SEQUENCE [LARGE SCALE GENOMIC DNA]</scope>
    <source>
        <strain evidence="2">YNYX2018</strain>
        <tissue evidence="2">Adults</tissue>
    </source>
</reference>
<keyword evidence="3" id="KW-1185">Reference proteome</keyword>
<dbReference type="EMBL" id="JACMRX010000002">
    <property type="protein sequence ID" value="KAF7994239.1"/>
    <property type="molecule type" value="Genomic_DNA"/>
</dbReference>
<comment type="caution">
    <text evidence="2">The sequence shown here is derived from an EMBL/GenBank/DDBJ whole genome shotgun (WGS) entry which is preliminary data.</text>
</comment>
<evidence type="ECO:0000259" key="1">
    <source>
        <dbReference type="PROSITE" id="PS51457"/>
    </source>
</evidence>
<gene>
    <name evidence="2" type="ORF">HCN44_003329</name>
</gene>
<feature type="domain" description="BEN" evidence="1">
    <location>
        <begin position="153"/>
        <end position="256"/>
    </location>
</feature>